<evidence type="ECO:0000313" key="2">
    <source>
        <dbReference type="EMBL" id="KAB6572806.1"/>
    </source>
</evidence>
<keyword evidence="1" id="KW-0378">Hydrolase</keyword>
<dbReference type="Proteomes" id="UP000462922">
    <property type="component" value="Unassembled WGS sequence"/>
</dbReference>
<proteinExistence type="predicted"/>
<reference evidence="2 5" key="3">
    <citation type="journal article" date="2019" name="Nat. Med.">
        <title>A library of human gut bacterial isolates paired with longitudinal multiomics data enables mechanistic microbiome research.</title>
        <authorList>
            <person name="Poyet M."/>
            <person name="Groussin M."/>
            <person name="Gibbons S.M."/>
            <person name="Avila-Pacheco J."/>
            <person name="Jiang X."/>
            <person name="Kearney S.M."/>
            <person name="Perrotta A.R."/>
            <person name="Berdy B."/>
            <person name="Zhao S."/>
            <person name="Lieberman T.D."/>
            <person name="Swanson P.K."/>
            <person name="Smith M."/>
            <person name="Roesemann S."/>
            <person name="Alexander J.E."/>
            <person name="Rich S.A."/>
            <person name="Livny J."/>
            <person name="Vlamakis H."/>
            <person name="Clish C."/>
            <person name="Bullock K."/>
            <person name="Deik A."/>
            <person name="Scott J."/>
            <person name="Pierce K.A."/>
            <person name="Xavier R.J."/>
            <person name="Alm E.J."/>
        </authorList>
    </citation>
    <scope>NUCLEOTIDE SEQUENCE [LARGE SCALE GENOMIC DNA]</scope>
    <source>
        <strain evidence="2 5">BIOML-A110</strain>
    </source>
</reference>
<reference evidence="3" key="4">
    <citation type="submission" date="2021-06" db="EMBL/GenBank/DDBJ databases">
        <title>Collection of gut derived symbiotic bacterial strains cultured from healthy donors.</title>
        <authorList>
            <person name="Lin H."/>
            <person name="Littmann E."/>
            <person name="Pamer E.G."/>
        </authorList>
    </citation>
    <scope>NUCLEOTIDE SEQUENCE</scope>
    <source>
        <strain evidence="3">MSK.6.33</strain>
    </source>
</reference>
<evidence type="ECO:0000313" key="4">
    <source>
        <dbReference type="Proteomes" id="UP000061587"/>
    </source>
</evidence>
<dbReference type="RefSeq" id="WP_004347709.1">
    <property type="nucleotide sequence ID" value="NZ_JADMSZ010000060.1"/>
</dbReference>
<dbReference type="EMBL" id="JAHPYS010000003">
    <property type="protein sequence ID" value="MBU9137670.1"/>
    <property type="molecule type" value="Genomic_DNA"/>
</dbReference>
<evidence type="ECO:0000313" key="5">
    <source>
        <dbReference type="Proteomes" id="UP000462922"/>
    </source>
</evidence>
<dbReference type="Proteomes" id="UP000061587">
    <property type="component" value="Chromosome"/>
</dbReference>
<name>A0A0P0M1S8_PHOVU</name>
<keyword evidence="1" id="KW-0255">Endonuclease</keyword>
<dbReference type="EMBL" id="WDAX01000027">
    <property type="protein sequence ID" value="KAB6572806.1"/>
    <property type="molecule type" value="Genomic_DNA"/>
</dbReference>
<gene>
    <name evidence="1" type="ORF">BvMPK_1438</name>
    <name evidence="2" type="ORF">GAY76_12460</name>
    <name evidence="3" type="ORF">KTG10_02700</name>
</gene>
<reference evidence="1 4" key="2">
    <citation type="journal article" date="2016" name="Genome Biol. Evol.">
        <title>Extensive mobilome-driven genome diversification in mouse gut-associated Bacteroides vulgatus mpk.</title>
        <authorList>
            <person name="Lange A."/>
            <person name="Beier S."/>
            <person name="Steimle A."/>
            <person name="Autenrieth I.B."/>
            <person name="Huson D.H."/>
            <person name="Frick J.S."/>
        </authorList>
    </citation>
    <scope>NUCLEOTIDE SEQUENCE [LARGE SCALE GENOMIC DNA]</scope>
    <source>
        <strain evidence="1">Mpk</strain>
        <strain evidence="4">mpk</strain>
    </source>
</reference>
<dbReference type="GO" id="GO:0004519">
    <property type="term" value="F:endonuclease activity"/>
    <property type="evidence" value="ECO:0007669"/>
    <property type="project" value="UniProtKB-KW"/>
</dbReference>
<sequence length="79" mass="9465">MKQQNVNKYIKSNFFRILLFFGRGTMQVSQDVFRFVPLQNFTDESYIDWSKSISEIDTQLYAKYKLSDEEISFIESMTK</sequence>
<dbReference type="Proteomes" id="UP000736888">
    <property type="component" value="Unassembled WGS sequence"/>
</dbReference>
<accession>A0A0P0M1S8</accession>
<dbReference type="PATRIC" id="fig|821.40.peg.1714"/>
<dbReference type="AlphaFoldDB" id="A0A0P0M1S8"/>
<dbReference type="EMBL" id="CP013020">
    <property type="protein sequence ID" value="ALK84045.1"/>
    <property type="molecule type" value="Genomic_DNA"/>
</dbReference>
<reference evidence="4" key="1">
    <citation type="submission" date="2015-10" db="EMBL/GenBank/DDBJ databases">
        <title>Extensive mobilome-driven genome diversification in gut-associated Bacteroides vulgatus mpk.</title>
        <authorList>
            <person name="Beier S."/>
            <person name="Lange A."/>
            <person name="Huson D.H."/>
            <person name="Frick J.-S."/>
            <person name="Autenrieth I.B."/>
        </authorList>
    </citation>
    <scope>NUCLEOTIDE SEQUENCE [LARGE SCALE GENOMIC DNA]</scope>
    <source>
        <strain evidence="4">mpk</strain>
    </source>
</reference>
<protein>
    <submittedName>
        <fullName evidence="1">Type II restriction endonuclease</fullName>
    </submittedName>
</protein>
<evidence type="ECO:0000313" key="3">
    <source>
        <dbReference type="EMBL" id="MBU9137670.1"/>
    </source>
</evidence>
<keyword evidence="1" id="KW-0540">Nuclease</keyword>
<organism evidence="1 4">
    <name type="scientific">Phocaeicola vulgatus</name>
    <name type="common">Bacteroides vulgatus</name>
    <dbReference type="NCBI Taxonomy" id="821"/>
    <lineage>
        <taxon>Bacteria</taxon>
        <taxon>Pseudomonadati</taxon>
        <taxon>Bacteroidota</taxon>
        <taxon>Bacteroidia</taxon>
        <taxon>Bacteroidales</taxon>
        <taxon>Bacteroidaceae</taxon>
        <taxon>Phocaeicola</taxon>
    </lineage>
</organism>
<evidence type="ECO:0000313" key="1">
    <source>
        <dbReference type="EMBL" id="ALK84045.1"/>
    </source>
</evidence>